<protein>
    <submittedName>
        <fullName evidence="2">Uncharacterized protein</fullName>
    </submittedName>
</protein>
<dbReference type="AlphaFoldDB" id="A0A8W7P568"/>
<evidence type="ECO:0000256" key="1">
    <source>
        <dbReference type="SAM" id="MobiDB-lite"/>
    </source>
</evidence>
<evidence type="ECO:0000313" key="2">
    <source>
        <dbReference type="EnsemblMetazoa" id="ACOM025388-PA.1"/>
    </source>
</evidence>
<feature type="region of interest" description="Disordered" evidence="1">
    <location>
        <begin position="1"/>
        <end position="21"/>
    </location>
</feature>
<reference evidence="2" key="1">
    <citation type="submission" date="2022-08" db="UniProtKB">
        <authorList>
            <consortium name="EnsemblMetazoa"/>
        </authorList>
    </citation>
    <scope>IDENTIFICATION</scope>
</reference>
<proteinExistence type="predicted"/>
<accession>A0A8W7P568</accession>
<dbReference type="Proteomes" id="UP000075882">
    <property type="component" value="Unassembled WGS sequence"/>
</dbReference>
<name>A0A8W7P568_ANOCL</name>
<dbReference type="EnsemblMetazoa" id="ACOM025388-RA">
    <property type="protein sequence ID" value="ACOM025388-PA.1"/>
    <property type="gene ID" value="ACOM025388"/>
</dbReference>
<sequence length="89" mass="9250">MSEGVHPSTTDSSSIVTLPGKPTTIPLMSSCLGEKQMTRASAVSFVPTSAPSAELEPATETTTVAVKGRRNNPNRDSGGALQNLCFCLI</sequence>
<organism evidence="2">
    <name type="scientific">Anopheles coluzzii</name>
    <name type="common">African malaria mosquito</name>
    <dbReference type="NCBI Taxonomy" id="1518534"/>
    <lineage>
        <taxon>Eukaryota</taxon>
        <taxon>Metazoa</taxon>
        <taxon>Ecdysozoa</taxon>
        <taxon>Arthropoda</taxon>
        <taxon>Hexapoda</taxon>
        <taxon>Insecta</taxon>
        <taxon>Pterygota</taxon>
        <taxon>Neoptera</taxon>
        <taxon>Endopterygota</taxon>
        <taxon>Diptera</taxon>
        <taxon>Nematocera</taxon>
        <taxon>Culicoidea</taxon>
        <taxon>Culicidae</taxon>
        <taxon>Anophelinae</taxon>
        <taxon>Anopheles</taxon>
    </lineage>
</organism>
<feature type="compositionally biased region" description="Polar residues" evidence="1">
    <location>
        <begin position="7"/>
        <end position="16"/>
    </location>
</feature>